<dbReference type="Proteomes" id="UP001501759">
    <property type="component" value="Unassembled WGS sequence"/>
</dbReference>
<protein>
    <recommendedName>
        <fullName evidence="3">Helix-turn-helix domain-containing protein</fullName>
    </recommendedName>
</protein>
<organism evidence="1 2">
    <name type="scientific">Streptomyces siamensis</name>
    <dbReference type="NCBI Taxonomy" id="1274986"/>
    <lineage>
        <taxon>Bacteria</taxon>
        <taxon>Bacillati</taxon>
        <taxon>Actinomycetota</taxon>
        <taxon>Actinomycetes</taxon>
        <taxon>Kitasatosporales</taxon>
        <taxon>Streptomycetaceae</taxon>
        <taxon>Streptomyces</taxon>
    </lineage>
</organism>
<evidence type="ECO:0000313" key="1">
    <source>
        <dbReference type="EMBL" id="GAA5033057.1"/>
    </source>
</evidence>
<name>A0ABP9JKR8_9ACTN</name>
<gene>
    <name evidence="1" type="ORF">GCM10023335_76160</name>
</gene>
<proteinExistence type="predicted"/>
<evidence type="ECO:0000313" key="2">
    <source>
        <dbReference type="Proteomes" id="UP001501759"/>
    </source>
</evidence>
<keyword evidence="2" id="KW-1185">Reference proteome</keyword>
<accession>A0ABP9JKR8</accession>
<comment type="caution">
    <text evidence="1">The sequence shown here is derived from an EMBL/GenBank/DDBJ whole genome shotgun (WGS) entry which is preliminary data.</text>
</comment>
<reference evidence="2" key="1">
    <citation type="journal article" date="2019" name="Int. J. Syst. Evol. Microbiol.">
        <title>The Global Catalogue of Microorganisms (GCM) 10K type strain sequencing project: providing services to taxonomists for standard genome sequencing and annotation.</title>
        <authorList>
            <consortium name="The Broad Institute Genomics Platform"/>
            <consortium name="The Broad Institute Genome Sequencing Center for Infectious Disease"/>
            <person name="Wu L."/>
            <person name="Ma J."/>
        </authorList>
    </citation>
    <scope>NUCLEOTIDE SEQUENCE [LARGE SCALE GENOMIC DNA]</scope>
    <source>
        <strain evidence="2">JCM 18409</strain>
    </source>
</reference>
<evidence type="ECO:0008006" key="3">
    <source>
        <dbReference type="Google" id="ProtNLM"/>
    </source>
</evidence>
<sequence length="85" mass="9201">MDGVPTTDWRIRVAAEDERRRDLLAELSASAERRAKALEDGVRELGSKSAVARDLGIDVSAVRRAIREHGTGTLRPSSGSPTTTE</sequence>
<dbReference type="EMBL" id="BAABKB010000040">
    <property type="protein sequence ID" value="GAA5033057.1"/>
    <property type="molecule type" value="Genomic_DNA"/>
</dbReference>